<dbReference type="FunCoup" id="A0A251T797">
    <property type="interactions" value="421"/>
</dbReference>
<dbReference type="GO" id="GO:0005886">
    <property type="term" value="C:plasma membrane"/>
    <property type="evidence" value="ECO:0007669"/>
    <property type="project" value="UniProtKB-ARBA"/>
</dbReference>
<feature type="compositionally biased region" description="Polar residues" evidence="16">
    <location>
        <begin position="696"/>
        <end position="723"/>
    </location>
</feature>
<evidence type="ECO:0000256" key="5">
    <source>
        <dbReference type="ARBA" id="ARBA00022692"/>
    </source>
</evidence>
<keyword evidence="6 18" id="KW-0732">Signal</keyword>
<dbReference type="EC" id="2.7.11.1" evidence="2"/>
<dbReference type="InterPro" id="IPR008271">
    <property type="entry name" value="Ser/Thr_kinase_AS"/>
</dbReference>
<evidence type="ECO:0000256" key="10">
    <source>
        <dbReference type="ARBA" id="ARBA00022989"/>
    </source>
</evidence>
<dbReference type="Gene3D" id="3.30.200.20">
    <property type="entry name" value="Phosphorylase Kinase, domain 1"/>
    <property type="match status" value="1"/>
</dbReference>
<feature type="binding site" evidence="15">
    <location>
        <position position="423"/>
    </location>
    <ligand>
        <name>ATP</name>
        <dbReference type="ChEBI" id="CHEBI:30616"/>
    </ligand>
</feature>
<dbReference type="Pfam" id="PF00069">
    <property type="entry name" value="Pkinase"/>
    <property type="match status" value="1"/>
</dbReference>
<reference evidence="21" key="2">
    <citation type="submission" date="2017-02" db="EMBL/GenBank/DDBJ databases">
        <title>Sunflower complete genome.</title>
        <authorList>
            <person name="Langlade N."/>
            <person name="Munos S."/>
        </authorList>
    </citation>
    <scope>NUCLEOTIDE SEQUENCE [LARGE SCALE GENOMIC DNA]</scope>
    <source>
        <tissue evidence="21">Leaves</tissue>
    </source>
</reference>
<evidence type="ECO:0000256" key="15">
    <source>
        <dbReference type="PROSITE-ProRule" id="PRU10141"/>
    </source>
</evidence>
<evidence type="ECO:0000256" key="3">
    <source>
        <dbReference type="ARBA" id="ARBA00022527"/>
    </source>
</evidence>
<keyword evidence="11 17" id="KW-0472">Membrane</keyword>
<dbReference type="InterPro" id="IPR017441">
    <property type="entry name" value="Protein_kinase_ATP_BS"/>
</dbReference>
<evidence type="ECO:0000259" key="19">
    <source>
        <dbReference type="PROSITE" id="PS50011"/>
    </source>
</evidence>
<dbReference type="InterPro" id="IPR032872">
    <property type="entry name" value="WAK_assoc_C"/>
</dbReference>
<keyword evidence="5 17" id="KW-0812">Transmembrane</keyword>
<dbReference type="PROSITE" id="PS00107">
    <property type="entry name" value="PROTEIN_KINASE_ATP"/>
    <property type="match status" value="1"/>
</dbReference>
<evidence type="ECO:0000256" key="7">
    <source>
        <dbReference type="ARBA" id="ARBA00022741"/>
    </source>
</evidence>
<keyword evidence="12" id="KW-0325">Glycoprotein</keyword>
<dbReference type="FunFam" id="1.10.510.10:FF:000161">
    <property type="entry name" value="Wall-associated receptor kinase-like 20"/>
    <property type="match status" value="1"/>
</dbReference>
<organism evidence="21 22">
    <name type="scientific">Helianthus annuus</name>
    <name type="common">Common sunflower</name>
    <dbReference type="NCBI Taxonomy" id="4232"/>
    <lineage>
        <taxon>Eukaryota</taxon>
        <taxon>Viridiplantae</taxon>
        <taxon>Streptophyta</taxon>
        <taxon>Embryophyta</taxon>
        <taxon>Tracheophyta</taxon>
        <taxon>Spermatophyta</taxon>
        <taxon>Magnoliopsida</taxon>
        <taxon>eudicotyledons</taxon>
        <taxon>Gunneridae</taxon>
        <taxon>Pentapetalae</taxon>
        <taxon>asterids</taxon>
        <taxon>campanulids</taxon>
        <taxon>Asterales</taxon>
        <taxon>Asteraceae</taxon>
        <taxon>Asteroideae</taxon>
        <taxon>Heliantheae alliance</taxon>
        <taxon>Heliantheae</taxon>
        <taxon>Helianthus</taxon>
    </lineage>
</organism>
<comment type="catalytic activity">
    <reaction evidence="14">
        <text>L-seryl-[protein] + ATP = O-phospho-L-seryl-[protein] + ADP + H(+)</text>
        <dbReference type="Rhea" id="RHEA:17989"/>
        <dbReference type="Rhea" id="RHEA-COMP:9863"/>
        <dbReference type="Rhea" id="RHEA-COMP:11604"/>
        <dbReference type="ChEBI" id="CHEBI:15378"/>
        <dbReference type="ChEBI" id="CHEBI:29999"/>
        <dbReference type="ChEBI" id="CHEBI:30616"/>
        <dbReference type="ChEBI" id="CHEBI:83421"/>
        <dbReference type="ChEBI" id="CHEBI:456216"/>
        <dbReference type="EC" id="2.7.11.1"/>
    </reaction>
</comment>
<feature type="transmembrane region" description="Helical" evidence="17">
    <location>
        <begin position="283"/>
        <end position="306"/>
    </location>
</feature>
<dbReference type="SUPFAM" id="SSF56112">
    <property type="entry name" value="Protein kinase-like (PK-like)"/>
    <property type="match status" value="1"/>
</dbReference>
<evidence type="ECO:0000256" key="17">
    <source>
        <dbReference type="SAM" id="Phobius"/>
    </source>
</evidence>
<keyword evidence="7 15" id="KW-0547">Nucleotide-binding</keyword>
<proteinExistence type="predicted"/>
<protein>
    <recommendedName>
        <fullName evidence="2">non-specific serine/threonine protein kinase</fullName>
        <ecNumber evidence="2">2.7.11.1</ecNumber>
    </recommendedName>
</protein>
<feature type="region of interest" description="Disordered" evidence="16">
    <location>
        <begin position="691"/>
        <end position="723"/>
    </location>
</feature>
<accession>A0A251T797</accession>
<keyword evidence="8" id="KW-0418">Kinase</keyword>
<dbReference type="AlphaFoldDB" id="A0A251T797"/>
<comment type="catalytic activity">
    <reaction evidence="13">
        <text>L-threonyl-[protein] + ATP = O-phospho-L-threonyl-[protein] + ADP + H(+)</text>
        <dbReference type="Rhea" id="RHEA:46608"/>
        <dbReference type="Rhea" id="RHEA-COMP:11060"/>
        <dbReference type="Rhea" id="RHEA-COMP:11605"/>
        <dbReference type="ChEBI" id="CHEBI:15378"/>
        <dbReference type="ChEBI" id="CHEBI:30013"/>
        <dbReference type="ChEBI" id="CHEBI:30616"/>
        <dbReference type="ChEBI" id="CHEBI:61977"/>
        <dbReference type="ChEBI" id="CHEBI:456216"/>
        <dbReference type="EC" id="2.7.11.1"/>
    </reaction>
</comment>
<dbReference type="Pfam" id="PF14380">
    <property type="entry name" value="WAK_assoc"/>
    <property type="match status" value="1"/>
</dbReference>
<dbReference type="OrthoDB" id="1303655at2759"/>
<keyword evidence="9 15" id="KW-0067">ATP-binding</keyword>
<evidence type="ECO:0000313" key="21">
    <source>
        <dbReference type="EMBL" id="OTG06968.1"/>
    </source>
</evidence>
<keyword evidence="4 20" id="KW-0808">Transferase</keyword>
<gene>
    <name evidence="21" type="ORF">HannXRQ_Chr11g0325091</name>
    <name evidence="20" type="ORF">HanXRQr2_Chr11g0470511</name>
</gene>
<reference evidence="20" key="3">
    <citation type="submission" date="2020-06" db="EMBL/GenBank/DDBJ databases">
        <title>Helianthus annuus Genome sequencing and assembly Release 2.</title>
        <authorList>
            <person name="Gouzy J."/>
            <person name="Langlade N."/>
            <person name="Munos S."/>
        </authorList>
    </citation>
    <scope>NUCLEOTIDE SEQUENCE</scope>
    <source>
        <tissue evidence="20">Leaves</tissue>
    </source>
</reference>
<dbReference type="EMBL" id="MNCJ02000326">
    <property type="protein sequence ID" value="KAF5780315.1"/>
    <property type="molecule type" value="Genomic_DNA"/>
</dbReference>
<dbReference type="Gramene" id="mRNA:HanXRQr2_Chr11g0470511">
    <property type="protein sequence ID" value="mRNA:HanXRQr2_Chr11g0470511"/>
    <property type="gene ID" value="HanXRQr2_Chr11g0470511"/>
</dbReference>
<dbReference type="Pfam" id="PF13947">
    <property type="entry name" value="GUB_WAK_bind"/>
    <property type="match status" value="1"/>
</dbReference>
<evidence type="ECO:0000256" key="12">
    <source>
        <dbReference type="ARBA" id="ARBA00023180"/>
    </source>
</evidence>
<dbReference type="GO" id="GO:0004674">
    <property type="term" value="F:protein serine/threonine kinase activity"/>
    <property type="evidence" value="ECO:0007669"/>
    <property type="project" value="UniProtKB-KW"/>
</dbReference>
<evidence type="ECO:0000256" key="13">
    <source>
        <dbReference type="ARBA" id="ARBA00047899"/>
    </source>
</evidence>
<evidence type="ECO:0000256" key="16">
    <source>
        <dbReference type="SAM" id="MobiDB-lite"/>
    </source>
</evidence>
<feature type="chain" id="PRO_5012400159" description="non-specific serine/threonine protein kinase" evidence="18">
    <location>
        <begin position="30"/>
        <end position="723"/>
    </location>
</feature>
<evidence type="ECO:0000313" key="20">
    <source>
        <dbReference type="EMBL" id="KAF5780315.1"/>
    </source>
</evidence>
<dbReference type="PROSITE" id="PS00108">
    <property type="entry name" value="PROTEIN_KINASE_ST"/>
    <property type="match status" value="1"/>
</dbReference>
<feature type="compositionally biased region" description="Low complexity" evidence="16">
    <location>
        <begin position="338"/>
        <end position="366"/>
    </location>
</feature>
<dbReference type="Proteomes" id="UP000215914">
    <property type="component" value="Chromosome 11"/>
</dbReference>
<feature type="region of interest" description="Disordered" evidence="16">
    <location>
        <begin position="334"/>
        <end position="366"/>
    </location>
</feature>
<comment type="subcellular location">
    <subcellularLocation>
        <location evidence="1">Membrane</location>
        <topology evidence="1">Single-pass membrane protein</topology>
    </subcellularLocation>
</comment>
<keyword evidence="3" id="KW-0723">Serine/threonine-protein kinase</keyword>
<dbReference type="InParanoid" id="A0A251T797"/>
<evidence type="ECO:0000256" key="14">
    <source>
        <dbReference type="ARBA" id="ARBA00048679"/>
    </source>
</evidence>
<evidence type="ECO:0000256" key="9">
    <source>
        <dbReference type="ARBA" id="ARBA00022840"/>
    </source>
</evidence>
<dbReference type="CDD" id="cd12087">
    <property type="entry name" value="TM_EGFR-like"/>
    <property type="match status" value="1"/>
</dbReference>
<evidence type="ECO:0000313" key="22">
    <source>
        <dbReference type="Proteomes" id="UP000215914"/>
    </source>
</evidence>
<sequence length="723" mass="79306">MKPLLDPSPALIAMTVVLATVMHFPALTGQETRPYDACDQSAECGDKDFEYPFWGLGRPAHCGHPSFQLTCESNVPLLVLDSVNYRVIDKESTTHTITIARNDLWSTICPQHLRNTTYDSTLFNGDNFGQEDVSMYYGCQDTNNITPGIWSLAPDYRFDCNVNEPQSNNYFITTSSVVADIANFLAQCNSSITVPVGRRWANRLATVAATDEDLRQALKDGFTLEWMVNNDVCDRCDRSGGRCGSSSISPDEFVCYCASGNFSATCNNVLVKSKGGGSKSSSVGIVLGIVGGVIAIAIVGFVIFVCRRRKKRAIKVASPAQTETKAIMTVAGSSQGLTSDTSNFTSSNPSFPSSKTSKTSKTSETSETSKEFTKSTYFGAQVFTYEELEVATDNFNDSRQLGDGGFGAVYFGKLLDGREVAVKRLYENNFKRVEQFINEVRILTGLYHENLVKLYGCTSKRSKALLLVYEYIPNGTIADHLHGKLANTSSSLFSWSIRLNIAIQTADALAYLHKSGIIHRDVKTNNILLDKSFQVKVADFGLSRLFENVTHVSTAPQGTPGYVDPEYYQCYQLTDKSDVYSFGVVLVELISSLPAVDTSRHRLDINLANMAVTKIQNHTLSELVDKSIGFETNDLVRRMTTLVAELAFRCLQHDKDMRPTMKEVVETLKGIQNDDLNAQKPEVLDIMVDDGGMLKGNNTEPTSPDSGVSNIVVGSSAPNSSDG</sequence>
<dbReference type="OMA" id="GANRECW"/>
<dbReference type="PANTHER" id="PTHR46008:SF38">
    <property type="entry name" value="CONCANAVALIN A-LIKE LECTIN_GLUCANASE DOMAIN-CONTAINING PROTEIN-RELATED"/>
    <property type="match status" value="1"/>
</dbReference>
<dbReference type="PANTHER" id="PTHR46008">
    <property type="entry name" value="LEAF RUST 10 DISEASE-RESISTANCE LOCUS RECEPTOR-LIKE PROTEIN KINASE-LIKE 1.4"/>
    <property type="match status" value="1"/>
</dbReference>
<dbReference type="SMART" id="SM00220">
    <property type="entry name" value="S_TKc"/>
    <property type="match status" value="1"/>
</dbReference>
<dbReference type="InterPro" id="IPR025287">
    <property type="entry name" value="WAK_GUB"/>
</dbReference>
<evidence type="ECO:0000256" key="18">
    <source>
        <dbReference type="SAM" id="SignalP"/>
    </source>
</evidence>
<evidence type="ECO:0000256" key="2">
    <source>
        <dbReference type="ARBA" id="ARBA00012513"/>
    </source>
</evidence>
<evidence type="ECO:0000256" key="1">
    <source>
        <dbReference type="ARBA" id="ARBA00004167"/>
    </source>
</evidence>
<evidence type="ECO:0000256" key="4">
    <source>
        <dbReference type="ARBA" id="ARBA00022679"/>
    </source>
</evidence>
<feature type="domain" description="Protein kinase" evidence="19">
    <location>
        <begin position="395"/>
        <end position="671"/>
    </location>
</feature>
<reference evidence="20 22" key="1">
    <citation type="journal article" date="2017" name="Nature">
        <title>The sunflower genome provides insights into oil metabolism, flowering and Asterid evolution.</title>
        <authorList>
            <person name="Badouin H."/>
            <person name="Gouzy J."/>
            <person name="Grassa C.J."/>
            <person name="Murat F."/>
            <person name="Staton S.E."/>
            <person name="Cottret L."/>
            <person name="Lelandais-Briere C."/>
            <person name="Owens G.L."/>
            <person name="Carrere S."/>
            <person name="Mayjonade B."/>
            <person name="Legrand L."/>
            <person name="Gill N."/>
            <person name="Kane N.C."/>
            <person name="Bowers J.E."/>
            <person name="Hubner S."/>
            <person name="Bellec A."/>
            <person name="Berard A."/>
            <person name="Berges H."/>
            <person name="Blanchet N."/>
            <person name="Boniface M.C."/>
            <person name="Brunel D."/>
            <person name="Catrice O."/>
            <person name="Chaidir N."/>
            <person name="Claudel C."/>
            <person name="Donnadieu C."/>
            <person name="Faraut T."/>
            <person name="Fievet G."/>
            <person name="Helmstetter N."/>
            <person name="King M."/>
            <person name="Knapp S.J."/>
            <person name="Lai Z."/>
            <person name="Le Paslier M.C."/>
            <person name="Lippi Y."/>
            <person name="Lorenzon L."/>
            <person name="Mandel J.R."/>
            <person name="Marage G."/>
            <person name="Marchand G."/>
            <person name="Marquand E."/>
            <person name="Bret-Mestries E."/>
            <person name="Morien E."/>
            <person name="Nambeesan S."/>
            <person name="Nguyen T."/>
            <person name="Pegot-Espagnet P."/>
            <person name="Pouilly N."/>
            <person name="Raftis F."/>
            <person name="Sallet E."/>
            <person name="Schiex T."/>
            <person name="Thomas J."/>
            <person name="Vandecasteele C."/>
            <person name="Vares D."/>
            <person name="Vear F."/>
            <person name="Vautrin S."/>
            <person name="Crespi M."/>
            <person name="Mangin B."/>
            <person name="Burke J.M."/>
            <person name="Salse J."/>
            <person name="Munos S."/>
            <person name="Vincourt P."/>
            <person name="Rieseberg L.H."/>
            <person name="Langlade N.B."/>
        </authorList>
    </citation>
    <scope>NUCLEOTIDE SEQUENCE [LARGE SCALE GENOMIC DNA]</scope>
    <source>
        <strain evidence="22">cv. SF193</strain>
        <tissue evidence="20">Leaves</tissue>
    </source>
</reference>
<evidence type="ECO:0000256" key="6">
    <source>
        <dbReference type="ARBA" id="ARBA00022729"/>
    </source>
</evidence>
<dbReference type="Gene3D" id="1.10.510.10">
    <property type="entry name" value="Transferase(Phosphotransferase) domain 1"/>
    <property type="match status" value="1"/>
</dbReference>
<dbReference type="GO" id="GO:0030247">
    <property type="term" value="F:polysaccharide binding"/>
    <property type="evidence" value="ECO:0007669"/>
    <property type="project" value="InterPro"/>
</dbReference>
<keyword evidence="10 17" id="KW-1133">Transmembrane helix</keyword>
<name>A0A251T797_HELAN</name>
<evidence type="ECO:0000256" key="8">
    <source>
        <dbReference type="ARBA" id="ARBA00022777"/>
    </source>
</evidence>
<feature type="signal peptide" evidence="18">
    <location>
        <begin position="1"/>
        <end position="29"/>
    </location>
</feature>
<dbReference type="InterPro" id="IPR011009">
    <property type="entry name" value="Kinase-like_dom_sf"/>
</dbReference>
<dbReference type="InterPro" id="IPR000719">
    <property type="entry name" value="Prot_kinase_dom"/>
</dbReference>
<dbReference type="GO" id="GO:0005524">
    <property type="term" value="F:ATP binding"/>
    <property type="evidence" value="ECO:0007669"/>
    <property type="project" value="UniProtKB-UniRule"/>
</dbReference>
<evidence type="ECO:0000256" key="11">
    <source>
        <dbReference type="ARBA" id="ARBA00023136"/>
    </source>
</evidence>
<keyword evidence="22" id="KW-1185">Reference proteome</keyword>
<dbReference type="PROSITE" id="PS50011">
    <property type="entry name" value="PROTEIN_KINASE_DOM"/>
    <property type="match status" value="1"/>
</dbReference>
<dbReference type="EMBL" id="CM007900">
    <property type="protein sequence ID" value="OTG06968.1"/>
    <property type="molecule type" value="Genomic_DNA"/>
</dbReference>